<proteinExistence type="predicted"/>
<evidence type="ECO:0000313" key="1">
    <source>
        <dbReference type="EMBL" id="ODA66557.1"/>
    </source>
</evidence>
<dbReference type="RefSeq" id="WP_245290930.1">
    <property type="nucleotide sequence ID" value="NZ_MASI01000007.1"/>
</dbReference>
<dbReference type="STRING" id="1177755.A7A08_02681"/>
<dbReference type="InterPro" id="IPR029068">
    <property type="entry name" value="Glyas_Bleomycin-R_OHBP_Dase"/>
</dbReference>
<dbReference type="Proteomes" id="UP000095087">
    <property type="component" value="Unassembled WGS sequence"/>
</dbReference>
<accession>A0A1E2RWF8</accession>
<dbReference type="SUPFAM" id="SSF54593">
    <property type="entry name" value="Glyoxalase/Bleomycin resistance protein/Dihydroxybiphenyl dioxygenase"/>
    <property type="match status" value="1"/>
</dbReference>
<comment type="caution">
    <text evidence="1">The sequence shown here is derived from an EMBL/GenBank/DDBJ whole genome shotgun (WGS) entry which is preliminary data.</text>
</comment>
<gene>
    <name evidence="1" type="ORF">A7A08_02681</name>
</gene>
<dbReference type="Gene3D" id="3.10.180.10">
    <property type="entry name" value="2,3-Dihydroxybiphenyl 1,2-Dioxygenase, domain 1"/>
    <property type="match status" value="1"/>
</dbReference>
<evidence type="ECO:0000313" key="2">
    <source>
        <dbReference type="Proteomes" id="UP000095087"/>
    </source>
</evidence>
<protein>
    <submittedName>
        <fullName evidence="1">Glyoxalase-like domain protein</fullName>
    </submittedName>
</protein>
<sequence length="153" mass="16894">MSAAKRSFFGILGGRRRAKSMPREGGEGDPDLFKGGRNMALKLPAHQFEATLQFYRDTLGLPVKMMADGVPVVEYGPVRLWLDRSEAVSRSELWMEIVAKDVDKAEAALDAAGVTRCDQIEPLPKDFRGFWVMSPADVVHLVAEPGQDSSEED</sequence>
<reference evidence="1 2" key="1">
    <citation type="submission" date="2016-07" db="EMBL/GenBank/DDBJ databases">
        <title>Draft genome sequence of Methyloligella halotolerans C2T (VKM B-2706T=CCUG 61687T=DSM 25045T), a halotolerant polyhydroxybutyrate accumulating methylotroph.</title>
        <authorList>
            <person name="Vasilenko O.V."/>
            <person name="Doronina N.V."/>
            <person name="Poroshina M.N."/>
            <person name="Tarlachkov S.V."/>
            <person name="Trotsenko Y.A."/>
        </authorList>
    </citation>
    <scope>NUCLEOTIDE SEQUENCE [LARGE SCALE GENOMIC DNA]</scope>
    <source>
        <strain evidence="1 2">VKM B-2706</strain>
    </source>
</reference>
<name>A0A1E2RWF8_9HYPH</name>
<dbReference type="EMBL" id="MASI01000007">
    <property type="protein sequence ID" value="ODA66557.1"/>
    <property type="molecule type" value="Genomic_DNA"/>
</dbReference>
<keyword evidence="2" id="KW-1185">Reference proteome</keyword>
<dbReference type="AlphaFoldDB" id="A0A1E2RWF8"/>
<organism evidence="1 2">
    <name type="scientific">Methyloligella halotolerans</name>
    <dbReference type="NCBI Taxonomy" id="1177755"/>
    <lineage>
        <taxon>Bacteria</taxon>
        <taxon>Pseudomonadati</taxon>
        <taxon>Pseudomonadota</taxon>
        <taxon>Alphaproteobacteria</taxon>
        <taxon>Hyphomicrobiales</taxon>
        <taxon>Hyphomicrobiaceae</taxon>
        <taxon>Methyloligella</taxon>
    </lineage>
</organism>